<gene>
    <name evidence="2" type="ORF">E3T28_13180</name>
</gene>
<accession>A0ABY2IVP1</accession>
<feature type="region of interest" description="Disordered" evidence="1">
    <location>
        <begin position="94"/>
        <end position="143"/>
    </location>
</feature>
<protein>
    <submittedName>
        <fullName evidence="2">Uncharacterized protein</fullName>
    </submittedName>
</protein>
<dbReference type="EMBL" id="SOGQ01000075">
    <property type="protein sequence ID" value="TFC95669.1"/>
    <property type="molecule type" value="Genomic_DNA"/>
</dbReference>
<comment type="caution">
    <text evidence="2">The sequence shown here is derived from an EMBL/GenBank/DDBJ whole genome shotgun (WGS) entry which is preliminary data.</text>
</comment>
<keyword evidence="3" id="KW-1185">Reference proteome</keyword>
<feature type="compositionally biased region" description="Basic and acidic residues" evidence="1">
    <location>
        <begin position="134"/>
        <end position="143"/>
    </location>
</feature>
<evidence type="ECO:0000313" key="2">
    <source>
        <dbReference type="EMBL" id="TFC95669.1"/>
    </source>
</evidence>
<dbReference type="RefSeq" id="WP_134432088.1">
    <property type="nucleotide sequence ID" value="NZ_SOGQ01000075.1"/>
</dbReference>
<reference evidence="2 3" key="1">
    <citation type="submission" date="2019-03" db="EMBL/GenBank/DDBJ databases">
        <title>Genomics of glacier-inhabiting Cryobacterium strains.</title>
        <authorList>
            <person name="Liu Q."/>
            <person name="Xin Y.-H."/>
        </authorList>
    </citation>
    <scope>NUCLEOTIDE SEQUENCE [LARGE SCALE GENOMIC DNA]</scope>
    <source>
        <strain evidence="2 3">TMT1-23-1</strain>
    </source>
</reference>
<sequence length="143" mass="15347">MPTRDPVPRRRTRPKSAGQPGSHPTSILTGHAGTRIVPHFGRRAALEEVFGAFVRIGQVHRADGLAALVDFGWAGRLDLQLRETIQELLIADLQSDPQPGLTRASVDRSERGGESTEAPPEAGLFGDSLPSGVTKDRPVPSEV</sequence>
<evidence type="ECO:0000313" key="3">
    <source>
        <dbReference type="Proteomes" id="UP000297853"/>
    </source>
</evidence>
<dbReference type="Proteomes" id="UP000297853">
    <property type="component" value="Unassembled WGS sequence"/>
</dbReference>
<evidence type="ECO:0000256" key="1">
    <source>
        <dbReference type="SAM" id="MobiDB-lite"/>
    </source>
</evidence>
<name>A0ABY2IVP1_9MICO</name>
<proteinExistence type="predicted"/>
<feature type="region of interest" description="Disordered" evidence="1">
    <location>
        <begin position="1"/>
        <end position="31"/>
    </location>
</feature>
<organism evidence="2 3">
    <name type="scientific">Cryobacterium sinapicolor</name>
    <dbReference type="NCBI Taxonomy" id="1259236"/>
    <lineage>
        <taxon>Bacteria</taxon>
        <taxon>Bacillati</taxon>
        <taxon>Actinomycetota</taxon>
        <taxon>Actinomycetes</taxon>
        <taxon>Micrococcales</taxon>
        <taxon>Microbacteriaceae</taxon>
        <taxon>Cryobacterium</taxon>
    </lineage>
</organism>
<feature type="compositionally biased region" description="Basic and acidic residues" evidence="1">
    <location>
        <begin position="105"/>
        <end position="114"/>
    </location>
</feature>